<comment type="caution">
    <text evidence="2">The sequence shown here is derived from an EMBL/GenBank/DDBJ whole genome shotgun (WGS) entry which is preliminary data.</text>
</comment>
<gene>
    <name evidence="2" type="ORF">EOD42_01705</name>
</gene>
<dbReference type="Proteomes" id="UP000282957">
    <property type="component" value="Unassembled WGS sequence"/>
</dbReference>
<organism evidence="2 3">
    <name type="scientific">Rhodovarius crocodyli</name>
    <dbReference type="NCBI Taxonomy" id="1979269"/>
    <lineage>
        <taxon>Bacteria</taxon>
        <taxon>Pseudomonadati</taxon>
        <taxon>Pseudomonadota</taxon>
        <taxon>Alphaproteobacteria</taxon>
        <taxon>Acetobacterales</taxon>
        <taxon>Roseomonadaceae</taxon>
        <taxon>Rhodovarius</taxon>
    </lineage>
</organism>
<proteinExistence type="predicted"/>
<protein>
    <recommendedName>
        <fullName evidence="4">DUF2628 domain-containing protein</fullName>
    </recommendedName>
</protein>
<sequence>MRSFLLHLPPASSGRPALLLAERFSWFGLLFGPFWLLRHRLWWQAVVAIVLMVALPWPAIPALHLLVGLLGADLRASALRRRGWKLEAVVVARDEAMALRRLLAVRPGLAGTFAP</sequence>
<keyword evidence="1" id="KW-1133">Transmembrane helix</keyword>
<keyword evidence="1" id="KW-0472">Membrane</keyword>
<evidence type="ECO:0008006" key="4">
    <source>
        <dbReference type="Google" id="ProtNLM"/>
    </source>
</evidence>
<evidence type="ECO:0000313" key="3">
    <source>
        <dbReference type="Proteomes" id="UP000282957"/>
    </source>
</evidence>
<evidence type="ECO:0000256" key="1">
    <source>
        <dbReference type="SAM" id="Phobius"/>
    </source>
</evidence>
<dbReference type="AlphaFoldDB" id="A0A437MMH9"/>
<name>A0A437MMH9_9PROT</name>
<reference evidence="2 3" key="1">
    <citation type="submission" date="2019-01" db="EMBL/GenBank/DDBJ databases">
        <authorList>
            <person name="Chen W.-M."/>
        </authorList>
    </citation>
    <scope>NUCLEOTIDE SEQUENCE [LARGE SCALE GENOMIC DNA]</scope>
    <source>
        <strain evidence="2 3">CCP-6</strain>
    </source>
</reference>
<keyword evidence="3" id="KW-1185">Reference proteome</keyword>
<dbReference type="EMBL" id="SACL01000001">
    <property type="protein sequence ID" value="RVT98854.1"/>
    <property type="molecule type" value="Genomic_DNA"/>
</dbReference>
<feature type="transmembrane region" description="Helical" evidence="1">
    <location>
        <begin position="45"/>
        <end position="72"/>
    </location>
</feature>
<dbReference type="RefSeq" id="WP_127785324.1">
    <property type="nucleotide sequence ID" value="NZ_SACL01000001.1"/>
</dbReference>
<keyword evidence="1" id="KW-0812">Transmembrane</keyword>
<accession>A0A437MMH9</accession>
<dbReference type="OrthoDB" id="7285394at2"/>
<evidence type="ECO:0000313" key="2">
    <source>
        <dbReference type="EMBL" id="RVT98854.1"/>
    </source>
</evidence>